<dbReference type="Proteomes" id="UP000751190">
    <property type="component" value="Unassembled WGS sequence"/>
</dbReference>
<feature type="region of interest" description="Disordered" evidence="1">
    <location>
        <begin position="275"/>
        <end position="318"/>
    </location>
</feature>
<feature type="region of interest" description="Disordered" evidence="1">
    <location>
        <begin position="417"/>
        <end position="448"/>
    </location>
</feature>
<feature type="region of interest" description="Disordered" evidence="1">
    <location>
        <begin position="355"/>
        <end position="385"/>
    </location>
</feature>
<protein>
    <submittedName>
        <fullName evidence="2">Uncharacterized protein</fullName>
    </submittedName>
</protein>
<feature type="compositionally biased region" description="Basic and acidic residues" evidence="1">
    <location>
        <begin position="88"/>
        <end position="99"/>
    </location>
</feature>
<feature type="compositionally biased region" description="Basic and acidic residues" evidence="1">
    <location>
        <begin position="184"/>
        <end position="197"/>
    </location>
</feature>
<reference evidence="2" key="1">
    <citation type="submission" date="2021-05" db="EMBL/GenBank/DDBJ databases">
        <title>The genome of the haptophyte Pavlova lutheri (Diacronema luteri, Pavlovales) - a model for lipid biosynthesis in eukaryotic algae.</title>
        <authorList>
            <person name="Hulatt C.J."/>
            <person name="Posewitz M.C."/>
        </authorList>
    </citation>
    <scope>NUCLEOTIDE SEQUENCE</scope>
    <source>
        <strain evidence="2">NIVA-4/92</strain>
    </source>
</reference>
<feature type="compositionally biased region" description="Basic residues" evidence="1">
    <location>
        <begin position="355"/>
        <end position="371"/>
    </location>
</feature>
<feature type="region of interest" description="Disordered" evidence="1">
    <location>
        <begin position="86"/>
        <end position="164"/>
    </location>
</feature>
<comment type="caution">
    <text evidence="2">The sequence shown here is derived from an EMBL/GenBank/DDBJ whole genome shotgun (WGS) entry which is preliminary data.</text>
</comment>
<feature type="region of interest" description="Disordered" evidence="1">
    <location>
        <begin position="176"/>
        <end position="198"/>
    </location>
</feature>
<evidence type="ECO:0000313" key="3">
    <source>
        <dbReference type="Proteomes" id="UP000751190"/>
    </source>
</evidence>
<name>A0A8J5Y4X0_DIALT</name>
<evidence type="ECO:0000313" key="2">
    <source>
        <dbReference type="EMBL" id="KAG8470884.1"/>
    </source>
</evidence>
<gene>
    <name evidence="2" type="ORF">KFE25_009305</name>
</gene>
<proteinExistence type="predicted"/>
<sequence length="487" mass="52438">MPERAGSAKAGGPGKVVQRKGSSRTPRRVTPRRGTPGKSPRAPTSARGELDPAKRSQMAKAYELGDLSEFHALPFEQERTDMISAVKDMLKQEKKKQVAERTSGARRGSADRAHKLSHSSHSSGSLSDALTHKNSKTMDSRKQPSSSSALLSASSGSRDRDVEKVSEFQMQFEVADTSSNYRQLQREMAERRAKADKQNGVSLVQLPRLSRANSRSSLLSLISLADGFQPSTAAPWAVMPDGPRQQSPVTGAPDAIHFDTEADMDPLISELTQAASAMKAAGDRRAASPNQQVRLDSPPRLTPPLSMRDKAHRSKISAPLNRKVEGVPLLVIERATSLPDLRVLLARAIKQRKREQRAARKAARRAAKAARNRASDVSSAPSAVTDAGDKGLGSVFAMVARALVASADAAPRGAVRAWSAAPDSDEDASGTSDADGSDEYDESDAPFTLVELCEMRDSGAITEAEFQELKTDIIFGRNDTLLPPEDE</sequence>
<accession>A0A8J5Y4X0</accession>
<evidence type="ECO:0000256" key="1">
    <source>
        <dbReference type="SAM" id="MobiDB-lite"/>
    </source>
</evidence>
<dbReference type="AlphaFoldDB" id="A0A8J5Y4X0"/>
<feature type="compositionally biased region" description="Acidic residues" evidence="1">
    <location>
        <begin position="435"/>
        <end position="444"/>
    </location>
</feature>
<organism evidence="2 3">
    <name type="scientific">Diacronema lutheri</name>
    <name type="common">Unicellular marine alga</name>
    <name type="synonym">Monochrysis lutheri</name>
    <dbReference type="NCBI Taxonomy" id="2081491"/>
    <lineage>
        <taxon>Eukaryota</taxon>
        <taxon>Haptista</taxon>
        <taxon>Haptophyta</taxon>
        <taxon>Pavlovophyceae</taxon>
        <taxon>Pavlovales</taxon>
        <taxon>Pavlovaceae</taxon>
        <taxon>Diacronema</taxon>
    </lineage>
</organism>
<keyword evidence="3" id="KW-1185">Reference proteome</keyword>
<feature type="compositionally biased region" description="Basic residues" evidence="1">
    <location>
        <begin position="17"/>
        <end position="31"/>
    </location>
</feature>
<feature type="compositionally biased region" description="Low complexity" evidence="1">
    <location>
        <begin position="145"/>
        <end position="156"/>
    </location>
</feature>
<dbReference type="EMBL" id="JAGTXO010000001">
    <property type="protein sequence ID" value="KAG8470884.1"/>
    <property type="molecule type" value="Genomic_DNA"/>
</dbReference>
<feature type="region of interest" description="Disordered" evidence="1">
    <location>
        <begin position="1"/>
        <end position="57"/>
    </location>
</feature>